<dbReference type="PANTHER" id="PTHR30528">
    <property type="entry name" value="CYTOPLASMIC PROTEIN"/>
    <property type="match status" value="1"/>
</dbReference>
<sequence>MRAVRVVRRSTGGVLPSWIDEEFAVDHFSLSEARAVAVSRQRLGGAGSYESVLRAAGCIQLDTISAVRRAHESSLLARGVPVSEVENSLIARSRPVAFEYWAHALSLIDIELWPYFAFRRRSYRALEREVPGGESAVRDLRVLLGEHGSIDAGHLPEGATHRRAPGSTGWDPRSDHKRALDYLLNIGEVTCVERDGFRRVYRSAADAVPAGLFRDASDDECVDRLVSVALANLGVATVDDVADYFRIKQARVRASLERMEVPRVAVESWDKAAYRDPGLTDVPEVDASPTALSMFDTLVWHRGRLERLWGHDWRIEIYVPQKKRTFGYWCMPVVVGSEIPGRLALRRRDGRLSVEAAEWAWSDREPLREALRGVAEWTGAKPKWECRVRRLRR</sequence>
<protein>
    <submittedName>
        <fullName evidence="1">DNA glycosylase AlkZ-like family protein</fullName>
    </submittedName>
</protein>
<dbReference type="PANTHER" id="PTHR30528:SF0">
    <property type="entry name" value="CYTOPLASMIC PROTEIN"/>
    <property type="match status" value="1"/>
</dbReference>
<keyword evidence="2" id="KW-1185">Reference proteome</keyword>
<dbReference type="EMBL" id="JBHSDK010000015">
    <property type="protein sequence ID" value="MFC4335756.1"/>
    <property type="molecule type" value="Genomic_DNA"/>
</dbReference>
<comment type="caution">
    <text evidence="1">The sequence shown here is derived from an EMBL/GenBank/DDBJ whole genome shotgun (WGS) entry which is preliminary data.</text>
</comment>
<name>A0ABV8TZG4_9ACTN</name>
<organism evidence="1 2">
    <name type="scientific">Salininema proteolyticum</name>
    <dbReference type="NCBI Taxonomy" id="1607685"/>
    <lineage>
        <taxon>Bacteria</taxon>
        <taxon>Bacillati</taxon>
        <taxon>Actinomycetota</taxon>
        <taxon>Actinomycetes</taxon>
        <taxon>Glycomycetales</taxon>
        <taxon>Glycomycetaceae</taxon>
        <taxon>Salininema</taxon>
    </lineage>
</organism>
<gene>
    <name evidence="1" type="ORF">ACFPET_11140</name>
</gene>
<dbReference type="InterPro" id="IPR009351">
    <property type="entry name" value="AlkZ-like"/>
</dbReference>
<evidence type="ECO:0000313" key="2">
    <source>
        <dbReference type="Proteomes" id="UP001595823"/>
    </source>
</evidence>
<reference evidence="2" key="1">
    <citation type="journal article" date="2019" name="Int. J. Syst. Evol. Microbiol.">
        <title>The Global Catalogue of Microorganisms (GCM) 10K type strain sequencing project: providing services to taxonomists for standard genome sequencing and annotation.</title>
        <authorList>
            <consortium name="The Broad Institute Genomics Platform"/>
            <consortium name="The Broad Institute Genome Sequencing Center for Infectious Disease"/>
            <person name="Wu L."/>
            <person name="Ma J."/>
        </authorList>
    </citation>
    <scope>NUCLEOTIDE SEQUENCE [LARGE SCALE GENOMIC DNA]</scope>
    <source>
        <strain evidence="2">IBRC-M 10908</strain>
    </source>
</reference>
<dbReference type="RefSeq" id="WP_380620930.1">
    <property type="nucleotide sequence ID" value="NZ_JBHSDK010000015.1"/>
</dbReference>
<accession>A0ABV8TZG4</accession>
<dbReference type="Pfam" id="PF06224">
    <property type="entry name" value="AlkZ-like"/>
    <property type="match status" value="1"/>
</dbReference>
<evidence type="ECO:0000313" key="1">
    <source>
        <dbReference type="EMBL" id="MFC4335756.1"/>
    </source>
</evidence>
<proteinExistence type="predicted"/>
<dbReference type="Proteomes" id="UP001595823">
    <property type="component" value="Unassembled WGS sequence"/>
</dbReference>